<dbReference type="Proteomes" id="UP001487740">
    <property type="component" value="Unassembled WGS sequence"/>
</dbReference>
<dbReference type="Pfam" id="PF02045">
    <property type="entry name" value="CBFB_NFYA"/>
    <property type="match status" value="1"/>
</dbReference>
<reference evidence="9 10" key="1">
    <citation type="submission" date="2023-03" db="EMBL/GenBank/DDBJ databases">
        <title>High-quality genome of Scylla paramamosain provides insights in environmental adaptation.</title>
        <authorList>
            <person name="Zhang L."/>
        </authorList>
    </citation>
    <scope>NUCLEOTIDE SEQUENCE [LARGE SCALE GENOMIC DNA]</scope>
    <source>
        <strain evidence="9">LZ_2023a</strain>
        <tissue evidence="9">Muscle</tissue>
    </source>
</reference>
<dbReference type="InterPro" id="IPR018362">
    <property type="entry name" value="CCAAT-binding_factor_CS"/>
</dbReference>
<dbReference type="EMBL" id="JARAKH010000049">
    <property type="protein sequence ID" value="KAK8376142.1"/>
    <property type="molecule type" value="Genomic_DNA"/>
</dbReference>
<dbReference type="GO" id="GO:0003677">
    <property type="term" value="F:DNA binding"/>
    <property type="evidence" value="ECO:0007669"/>
    <property type="project" value="UniProtKB-KW"/>
</dbReference>
<comment type="subcellular location">
    <subcellularLocation>
        <location evidence="1 7">Nucleus</location>
    </subcellularLocation>
</comment>
<protein>
    <recommendedName>
        <fullName evidence="7">Nuclear transcription factor Y subunit</fullName>
    </recommendedName>
</protein>
<dbReference type="PANTHER" id="PTHR12632">
    <property type="entry name" value="TRANSCRIPTION FACTOR NF-Y ALPHA-RELATED"/>
    <property type="match status" value="1"/>
</dbReference>
<keyword evidence="2 7" id="KW-0805">Transcription regulation</keyword>
<comment type="caution">
    <text evidence="9">The sequence shown here is derived from an EMBL/GenBank/DDBJ whole genome shotgun (WGS) entry which is preliminary data.</text>
</comment>
<dbReference type="EMBL" id="JARAKH010000049">
    <property type="protein sequence ID" value="KAK8376141.1"/>
    <property type="molecule type" value="Genomic_DNA"/>
</dbReference>
<gene>
    <name evidence="9" type="ORF">O3P69_008697</name>
</gene>
<accession>A0AAW0SN50</accession>
<dbReference type="Gene3D" id="6.10.250.2430">
    <property type="match status" value="1"/>
</dbReference>
<evidence type="ECO:0000313" key="9">
    <source>
        <dbReference type="EMBL" id="KAK8376142.1"/>
    </source>
</evidence>
<evidence type="ECO:0000256" key="5">
    <source>
        <dbReference type="ARBA" id="ARBA00023163"/>
    </source>
</evidence>
<keyword evidence="10" id="KW-1185">Reference proteome</keyword>
<keyword evidence="3 7" id="KW-0238">DNA-binding</keyword>
<evidence type="ECO:0000256" key="8">
    <source>
        <dbReference type="SAM" id="MobiDB-lite"/>
    </source>
</evidence>
<evidence type="ECO:0000256" key="4">
    <source>
        <dbReference type="ARBA" id="ARBA00023159"/>
    </source>
</evidence>
<feature type="region of interest" description="Disordered" evidence="8">
    <location>
        <begin position="118"/>
        <end position="142"/>
    </location>
</feature>
<evidence type="ECO:0000256" key="1">
    <source>
        <dbReference type="ARBA" id="ARBA00004123"/>
    </source>
</evidence>
<dbReference type="SMART" id="SM00521">
    <property type="entry name" value="CBF"/>
    <property type="match status" value="1"/>
</dbReference>
<keyword evidence="6 7" id="KW-0539">Nucleus</keyword>
<dbReference type="GO" id="GO:0003700">
    <property type="term" value="F:DNA-binding transcription factor activity"/>
    <property type="evidence" value="ECO:0007669"/>
    <property type="project" value="UniProtKB-UniRule"/>
</dbReference>
<feature type="compositionally biased region" description="Low complexity" evidence="8">
    <location>
        <begin position="123"/>
        <end position="142"/>
    </location>
</feature>
<proteinExistence type="inferred from homology"/>
<comment type="function">
    <text evidence="7">Component of the sequence-specific heterotrimeric transcription factor (NF-Y) which specifically recognizes a 5'-CCAAT-3' box motif found in the promoters of its target genes.</text>
</comment>
<dbReference type="PROSITE" id="PS51152">
    <property type="entry name" value="NFYA_HAP2_2"/>
    <property type="match status" value="1"/>
</dbReference>
<sequence length="287" mass="30694">MQAVQQAATQGGAHIIQTAGGQLMLQTVGGTGSIQVAQAGGTQQLQQLQVVPASGIQSNNHVVTVPAGSAQQAQIIQTSDGQAIVYPIQVDGQGNILHQQSTVLNLSGNLIQLATSNQGGTVQQSPSQTNQQTPTAAATAQNSQSNLGSVVMVGNGAVAQLQRIPLPGPELLEEEPLYVNAKQYHRILKRRQARAKLEGDGRIPKERKKYLHESRHRHAMNRIRGEGGRFHKGSANTIRNNNFSDRNHSREDMMDNLGGLGLQNGMDELITGDTVPARVTDTKVFVS</sequence>
<keyword evidence="4" id="KW-0010">Activator</keyword>
<name>A0AAW0SN50_SCYPA</name>
<comment type="subunit">
    <text evidence="7">Heterotrimer.</text>
</comment>
<evidence type="ECO:0000313" key="10">
    <source>
        <dbReference type="Proteomes" id="UP001487740"/>
    </source>
</evidence>
<dbReference type="GO" id="GO:0016602">
    <property type="term" value="C:CCAAT-binding factor complex"/>
    <property type="evidence" value="ECO:0007669"/>
    <property type="project" value="InterPro"/>
</dbReference>
<keyword evidence="5 7" id="KW-0804">Transcription</keyword>
<organism evidence="9 10">
    <name type="scientific">Scylla paramamosain</name>
    <name type="common">Mud crab</name>
    <dbReference type="NCBI Taxonomy" id="85552"/>
    <lineage>
        <taxon>Eukaryota</taxon>
        <taxon>Metazoa</taxon>
        <taxon>Ecdysozoa</taxon>
        <taxon>Arthropoda</taxon>
        <taxon>Crustacea</taxon>
        <taxon>Multicrustacea</taxon>
        <taxon>Malacostraca</taxon>
        <taxon>Eumalacostraca</taxon>
        <taxon>Eucarida</taxon>
        <taxon>Decapoda</taxon>
        <taxon>Pleocyemata</taxon>
        <taxon>Brachyura</taxon>
        <taxon>Eubrachyura</taxon>
        <taxon>Portunoidea</taxon>
        <taxon>Portunidae</taxon>
        <taxon>Portuninae</taxon>
        <taxon>Scylla</taxon>
    </lineage>
</organism>
<evidence type="ECO:0000256" key="6">
    <source>
        <dbReference type="ARBA" id="ARBA00023242"/>
    </source>
</evidence>
<dbReference type="EMBL" id="JARAKH010000049">
    <property type="protein sequence ID" value="KAK8376144.1"/>
    <property type="molecule type" value="Genomic_DNA"/>
</dbReference>
<dbReference type="EMBL" id="JARAKH010000049">
    <property type="protein sequence ID" value="KAK8376143.1"/>
    <property type="molecule type" value="Genomic_DNA"/>
</dbReference>
<dbReference type="PROSITE" id="PS00686">
    <property type="entry name" value="NFYA_HAP2_1"/>
    <property type="match status" value="1"/>
</dbReference>
<evidence type="ECO:0000256" key="2">
    <source>
        <dbReference type="ARBA" id="ARBA00023015"/>
    </source>
</evidence>
<dbReference type="InterPro" id="IPR001289">
    <property type="entry name" value="NFYA"/>
</dbReference>
<comment type="similarity">
    <text evidence="7">Belongs to the NFYA/HAP2 subunit family.</text>
</comment>
<dbReference type="AlphaFoldDB" id="A0AAW0SN50"/>
<dbReference type="PRINTS" id="PR00616">
    <property type="entry name" value="CCAATSUBUNTB"/>
</dbReference>
<evidence type="ECO:0000256" key="3">
    <source>
        <dbReference type="ARBA" id="ARBA00023125"/>
    </source>
</evidence>
<evidence type="ECO:0000256" key="7">
    <source>
        <dbReference type="RuleBase" id="RU367155"/>
    </source>
</evidence>
<dbReference type="EMBL" id="JARAKH010000049">
    <property type="protein sequence ID" value="KAK8376145.1"/>
    <property type="molecule type" value="Genomic_DNA"/>
</dbReference>